<dbReference type="RefSeq" id="WP_370481549.1">
    <property type="nucleotide sequence ID" value="NZ_JBEOQA010000001.1"/>
</dbReference>
<evidence type="ECO:0000259" key="3">
    <source>
        <dbReference type="Pfam" id="PF07715"/>
    </source>
</evidence>
<dbReference type="InterPro" id="IPR037066">
    <property type="entry name" value="Plug_dom_sf"/>
</dbReference>
<accession>A0ABV4H7L5</accession>
<dbReference type="InterPro" id="IPR023996">
    <property type="entry name" value="TonB-dep_OMP_SusC/RagA"/>
</dbReference>
<dbReference type="InterPro" id="IPR012910">
    <property type="entry name" value="Plug_dom"/>
</dbReference>
<comment type="caution">
    <text evidence="4">The sequence shown here is derived from an EMBL/GenBank/DDBJ whole genome shotgun (WGS) entry which is preliminary data.</text>
</comment>
<keyword evidence="1" id="KW-0472">Membrane</keyword>
<evidence type="ECO:0000313" key="5">
    <source>
        <dbReference type="Proteomes" id="UP001566204"/>
    </source>
</evidence>
<proteinExistence type="inferred from homology"/>
<dbReference type="PROSITE" id="PS52016">
    <property type="entry name" value="TONB_DEPENDENT_REC_3"/>
    <property type="match status" value="1"/>
</dbReference>
<evidence type="ECO:0000256" key="1">
    <source>
        <dbReference type="PROSITE-ProRule" id="PRU01360"/>
    </source>
</evidence>
<dbReference type="Gene3D" id="2.170.130.10">
    <property type="entry name" value="TonB-dependent receptor, plug domain"/>
    <property type="match status" value="1"/>
</dbReference>
<keyword evidence="1" id="KW-0998">Cell outer membrane</keyword>
<keyword evidence="4" id="KW-0675">Receptor</keyword>
<dbReference type="Pfam" id="PF07715">
    <property type="entry name" value="Plug"/>
    <property type="match status" value="1"/>
</dbReference>
<dbReference type="NCBIfam" id="TIGR04056">
    <property type="entry name" value="OMP_RagA_SusC"/>
    <property type="match status" value="1"/>
</dbReference>
<organism evidence="4 5">
    <name type="scientific">Sphingobacterium thalpophilum</name>
    <dbReference type="NCBI Taxonomy" id="259"/>
    <lineage>
        <taxon>Bacteria</taxon>
        <taxon>Pseudomonadati</taxon>
        <taxon>Bacteroidota</taxon>
        <taxon>Sphingobacteriia</taxon>
        <taxon>Sphingobacteriales</taxon>
        <taxon>Sphingobacteriaceae</taxon>
        <taxon>Sphingobacterium</taxon>
    </lineage>
</organism>
<keyword evidence="1" id="KW-1134">Transmembrane beta strand</keyword>
<protein>
    <submittedName>
        <fullName evidence="4">TonB-dependent receptor</fullName>
    </submittedName>
</protein>
<dbReference type="EMBL" id="JBEOQB010000001">
    <property type="protein sequence ID" value="MEZ0450479.1"/>
    <property type="molecule type" value="Genomic_DNA"/>
</dbReference>
<dbReference type="Gene3D" id="2.60.40.1120">
    <property type="entry name" value="Carboxypeptidase-like, regulatory domain"/>
    <property type="match status" value="1"/>
</dbReference>
<dbReference type="InterPro" id="IPR023997">
    <property type="entry name" value="TonB-dep_OMP_SusC/RagA_CS"/>
</dbReference>
<keyword evidence="1" id="KW-0812">Transmembrane</keyword>
<feature type="domain" description="TonB-dependent receptor plug" evidence="3">
    <location>
        <begin position="116"/>
        <end position="221"/>
    </location>
</feature>
<evidence type="ECO:0000313" key="4">
    <source>
        <dbReference type="EMBL" id="MEZ0450479.1"/>
    </source>
</evidence>
<comment type="similarity">
    <text evidence="1">Belongs to the TonB-dependent receptor family.</text>
</comment>
<dbReference type="InterPro" id="IPR008969">
    <property type="entry name" value="CarboxyPept-like_regulatory"/>
</dbReference>
<comment type="subcellular location">
    <subcellularLocation>
        <location evidence="1">Cell outer membrane</location>
        <topology evidence="1">Multi-pass membrane protein</topology>
    </subcellularLocation>
</comment>
<evidence type="ECO:0000256" key="2">
    <source>
        <dbReference type="SAM" id="SignalP"/>
    </source>
</evidence>
<feature type="signal peptide" evidence="2">
    <location>
        <begin position="1"/>
        <end position="22"/>
    </location>
</feature>
<dbReference type="NCBIfam" id="TIGR04057">
    <property type="entry name" value="SusC_RagA_signa"/>
    <property type="match status" value="1"/>
</dbReference>
<gene>
    <name evidence="4" type="ORF">ABTW24_02600</name>
</gene>
<keyword evidence="2" id="KW-0732">Signal</keyword>
<dbReference type="Proteomes" id="UP001566204">
    <property type="component" value="Unassembled WGS sequence"/>
</dbReference>
<dbReference type="Pfam" id="PF13715">
    <property type="entry name" value="CarbopepD_reg_2"/>
    <property type="match status" value="1"/>
</dbReference>
<dbReference type="SUPFAM" id="SSF49464">
    <property type="entry name" value="Carboxypeptidase regulatory domain-like"/>
    <property type="match status" value="1"/>
</dbReference>
<feature type="chain" id="PRO_5046200726" evidence="2">
    <location>
        <begin position="23"/>
        <end position="1090"/>
    </location>
</feature>
<keyword evidence="5" id="KW-1185">Reference proteome</keyword>
<keyword evidence="1" id="KW-0813">Transport</keyword>
<reference evidence="4 5" key="1">
    <citation type="submission" date="2024-06" db="EMBL/GenBank/DDBJ databases">
        <title>Soil Sphingobacterium thalpophilum.</title>
        <authorList>
            <person name="Yang J."/>
            <person name="Li J."/>
        </authorList>
    </citation>
    <scope>NUCLEOTIDE SEQUENCE [LARGE SCALE GENOMIC DNA]</scope>
    <source>
        <strain evidence="4 5">22g91tb</strain>
    </source>
</reference>
<dbReference type="InterPro" id="IPR039426">
    <property type="entry name" value="TonB-dep_rcpt-like"/>
</dbReference>
<dbReference type="SUPFAM" id="SSF56935">
    <property type="entry name" value="Porins"/>
    <property type="match status" value="1"/>
</dbReference>
<name>A0ABV4H7L5_9SPHI</name>
<sequence>MAKFYKMGLSAMMLFTVGATMAQQKISVSGRITDSQGIPLVGVTIREKGSTLSTSTSGSGSYTLTVNPDATLIISYVGYQNQEVAVNRRNVVNVTMEGASSMIDEVVVVGYGSQKKEKLLGSVSTVDAKQIENRPVTNVSTALSGVAAGVQVKQSTGRPGSDGATIRVRGVGSLNNTEALVVIDGIPGSMDAVNPNDIETISVLKDASSASIYGTRGGNGVILITTKKGKANQKTQLNYSGILSRTKPMGAPEFVSDYVRHMELMNEGTFNLGKPAKYAESTIDLWRKANADPNGVLAASGLPNYIAYPNTDWTDWIYNSSWIQSHNVSATGGSESTNYMLSGRIFDNPGIMKNTGAKKYELRTNISTKIGDRLTVGTNMFASTEDRKKASVDNLYNFLRQSTPGVYPMYDGRFGGAVAAEESTQLNNLMQYLYEPQGMDKVSNLNATIFANVKIIKGLTFETKFNYQTRFREQTGSSIPVDKYSFETNQIVFPKSVPSTLTLSQGYENLRTLTFDNVLRYETSIGKHNIGALLGHNEFHTKWYTFSASKRGVIDPTISNIGTANEMNEITGDEYETGMRSFFGRVNYDFDGKYLVEFNLRRDASSKFGKDKQVGYFPSVGLGWLLSRESFMSGLEPYVQNVKLRGSWGKLGNDRNNGNPNSENYFPAIAFFGNTGYSFGGSQVGGLELSRFGNTLLAWEEIENREAGLEFATFRNRAYIELNYYNKLTSGILVPDQLPLAAGTTAAPIVNSASMRNNGIEINLTWKDKIGQVSYNVGGNFAYNSNKITKLKGQLVRGWNDVNGASVYSTNIGQVSNAVGTNQRNLEGHMFQEYYVRQRYKGDESYYRSSGEVNPNGGPRDGMIRTEADYKWVQDMQAAGYRFSPVNALGKEQLYYGDFLYADLNGDKDYGNENDLDFTGTSNIPKYIFGFNLGFAYKGFDLQMLWSGEGNLQYYWNDEGYSNNIVRDGNGISKRVADDHYFYDPANPTDPRTNINGSYARLKYNGEAINNVANDFYLYKADFIKLRNLQIGYTFNDTISKRLHVRNLRVYFSGENLLMFTKFPGADPEIGAGARYPTMKQYAFGLNFGF</sequence>